<organism evidence="12 13">
    <name type="scientific">Ramazzottius varieornatus</name>
    <name type="common">Water bear</name>
    <name type="synonym">Tardigrade</name>
    <dbReference type="NCBI Taxonomy" id="947166"/>
    <lineage>
        <taxon>Eukaryota</taxon>
        <taxon>Metazoa</taxon>
        <taxon>Ecdysozoa</taxon>
        <taxon>Tardigrada</taxon>
        <taxon>Eutardigrada</taxon>
        <taxon>Parachela</taxon>
        <taxon>Hypsibioidea</taxon>
        <taxon>Ramazzottiidae</taxon>
        <taxon>Ramazzottius</taxon>
    </lineage>
</organism>
<feature type="domain" description="Arf-GAP" evidence="11">
    <location>
        <begin position="646"/>
        <end position="768"/>
    </location>
</feature>
<dbReference type="PROSITE" id="PS50088">
    <property type="entry name" value="ANK_REPEAT"/>
    <property type="match status" value="2"/>
</dbReference>
<accession>A0A1D1UMV8</accession>
<dbReference type="PROSITE" id="PS51421">
    <property type="entry name" value="RAS"/>
    <property type="match status" value="1"/>
</dbReference>
<dbReference type="InterPro" id="IPR051282">
    <property type="entry name" value="Arf-GAP_GTPase_ANK_PH"/>
</dbReference>
<dbReference type="InterPro" id="IPR038508">
    <property type="entry name" value="ArfGAP_dom_sf"/>
</dbReference>
<feature type="region of interest" description="Disordered" evidence="9">
    <location>
        <begin position="269"/>
        <end position="289"/>
    </location>
</feature>
<feature type="domain" description="PH" evidence="10">
    <location>
        <begin position="411"/>
        <end position="622"/>
    </location>
</feature>
<dbReference type="InterPro" id="IPR002110">
    <property type="entry name" value="Ankyrin_rpt"/>
</dbReference>
<dbReference type="SUPFAM" id="SSF57863">
    <property type="entry name" value="ArfGap/RecO-like zinc finger"/>
    <property type="match status" value="1"/>
</dbReference>
<evidence type="ECO:0000256" key="7">
    <source>
        <dbReference type="PROSITE-ProRule" id="PRU00023"/>
    </source>
</evidence>
<evidence type="ECO:0000256" key="6">
    <source>
        <dbReference type="ARBA" id="ARBA00023043"/>
    </source>
</evidence>
<name>A0A1D1UMV8_RAMVA</name>
<dbReference type="Proteomes" id="UP000186922">
    <property type="component" value="Unassembled WGS sequence"/>
</dbReference>
<dbReference type="InterPro" id="IPR037278">
    <property type="entry name" value="ARFGAP/RecO"/>
</dbReference>
<dbReference type="EMBL" id="BDGG01000001">
    <property type="protein sequence ID" value="GAU88982.1"/>
    <property type="molecule type" value="Genomic_DNA"/>
</dbReference>
<feature type="repeat" description="ANK" evidence="7">
    <location>
        <begin position="838"/>
        <end position="863"/>
    </location>
</feature>
<comment type="similarity">
    <text evidence="1">Belongs to the centaurin gamma-like family.</text>
</comment>
<dbReference type="SMART" id="SM00173">
    <property type="entry name" value="RAS"/>
    <property type="match status" value="1"/>
</dbReference>
<dbReference type="GO" id="GO:0003924">
    <property type="term" value="F:GTPase activity"/>
    <property type="evidence" value="ECO:0007669"/>
    <property type="project" value="InterPro"/>
</dbReference>
<dbReference type="AlphaFoldDB" id="A0A1D1UMV8"/>
<dbReference type="SMART" id="SM00105">
    <property type="entry name" value="ArfGap"/>
    <property type="match status" value="1"/>
</dbReference>
<feature type="compositionally biased region" description="Low complexity" evidence="9">
    <location>
        <begin position="879"/>
        <end position="891"/>
    </location>
</feature>
<evidence type="ECO:0000259" key="10">
    <source>
        <dbReference type="PROSITE" id="PS50003"/>
    </source>
</evidence>
<feature type="region of interest" description="Disordered" evidence="9">
    <location>
        <begin position="875"/>
        <end position="911"/>
    </location>
</feature>
<dbReference type="InterPro" id="IPR001164">
    <property type="entry name" value="ArfGAP_dom"/>
</dbReference>
<dbReference type="Gene3D" id="1.25.40.20">
    <property type="entry name" value="Ankyrin repeat-containing domain"/>
    <property type="match status" value="1"/>
</dbReference>
<dbReference type="Pfam" id="PF00071">
    <property type="entry name" value="Ras"/>
    <property type="match status" value="1"/>
</dbReference>
<feature type="compositionally biased region" description="Basic and acidic residues" evidence="9">
    <location>
        <begin position="392"/>
        <end position="401"/>
    </location>
</feature>
<keyword evidence="6 7" id="KW-0040">ANK repeat</keyword>
<feature type="region of interest" description="Disordered" evidence="9">
    <location>
        <begin position="473"/>
        <end position="508"/>
    </location>
</feature>
<dbReference type="Pfam" id="PF00169">
    <property type="entry name" value="PH"/>
    <property type="match status" value="1"/>
</dbReference>
<dbReference type="PROSITE" id="PS50297">
    <property type="entry name" value="ANK_REP_REGION"/>
    <property type="match status" value="2"/>
</dbReference>
<evidence type="ECO:0000256" key="3">
    <source>
        <dbReference type="ARBA" id="ARBA00022723"/>
    </source>
</evidence>
<dbReference type="InterPro" id="IPR027417">
    <property type="entry name" value="P-loop_NTPase"/>
</dbReference>
<reference evidence="12 13" key="1">
    <citation type="journal article" date="2016" name="Nat. Commun.">
        <title>Extremotolerant tardigrade genome and improved radiotolerance of human cultured cells by tardigrade-unique protein.</title>
        <authorList>
            <person name="Hashimoto T."/>
            <person name="Horikawa D.D."/>
            <person name="Saito Y."/>
            <person name="Kuwahara H."/>
            <person name="Kozuka-Hata H."/>
            <person name="Shin-I T."/>
            <person name="Minakuchi Y."/>
            <person name="Ohishi K."/>
            <person name="Motoyama A."/>
            <person name="Aizu T."/>
            <person name="Enomoto A."/>
            <person name="Kondo K."/>
            <person name="Tanaka S."/>
            <person name="Hara Y."/>
            <person name="Koshikawa S."/>
            <person name="Sagara H."/>
            <person name="Miura T."/>
            <person name="Yokobori S."/>
            <person name="Miyagawa K."/>
            <person name="Suzuki Y."/>
            <person name="Kubo T."/>
            <person name="Oyama M."/>
            <person name="Kohara Y."/>
            <person name="Fujiyama A."/>
            <person name="Arakawa K."/>
            <person name="Katayama T."/>
            <person name="Toyoda A."/>
            <person name="Kunieda T."/>
        </authorList>
    </citation>
    <scope>NUCLEOTIDE SEQUENCE [LARGE SCALE GENOMIC DNA]</scope>
    <source>
        <strain evidence="12 13">YOKOZUNA-1</strain>
    </source>
</reference>
<evidence type="ECO:0000256" key="2">
    <source>
        <dbReference type="ARBA" id="ARBA00022468"/>
    </source>
</evidence>
<evidence type="ECO:0000256" key="4">
    <source>
        <dbReference type="ARBA" id="ARBA00022771"/>
    </source>
</evidence>
<evidence type="ECO:0000256" key="1">
    <source>
        <dbReference type="ARBA" id="ARBA00005430"/>
    </source>
</evidence>
<dbReference type="SMART" id="SM00233">
    <property type="entry name" value="PH"/>
    <property type="match status" value="1"/>
</dbReference>
<feature type="region of interest" description="Disordered" evidence="9">
    <location>
        <begin position="552"/>
        <end position="580"/>
    </location>
</feature>
<dbReference type="PRINTS" id="PR00405">
    <property type="entry name" value="REVINTRACTNG"/>
</dbReference>
<dbReference type="InterPro" id="IPR001806">
    <property type="entry name" value="Small_GTPase"/>
</dbReference>
<feature type="repeat" description="ANK" evidence="7">
    <location>
        <begin position="805"/>
        <end position="837"/>
    </location>
</feature>
<evidence type="ECO:0000313" key="13">
    <source>
        <dbReference type="Proteomes" id="UP000186922"/>
    </source>
</evidence>
<feature type="compositionally biased region" description="Low complexity" evidence="9">
    <location>
        <begin position="1"/>
        <end position="20"/>
    </location>
</feature>
<keyword evidence="13" id="KW-1185">Reference proteome</keyword>
<gene>
    <name evidence="12" type="primary">RvY_01586</name>
    <name evidence="12" type="synonym">RvY_01586.1</name>
    <name evidence="12" type="ORF">RvY_01586-1</name>
</gene>
<dbReference type="Gene3D" id="2.30.29.30">
    <property type="entry name" value="Pleckstrin-homology domain (PH domain)/Phosphotyrosine-binding domain (PTB)"/>
    <property type="match status" value="2"/>
</dbReference>
<dbReference type="STRING" id="947166.A0A1D1UMV8"/>
<keyword evidence="4 8" id="KW-0863">Zinc-finger</keyword>
<dbReference type="FunFam" id="1.10.220.150:FF:000009">
    <property type="entry name" value="stromal membrane-associated protein 1 isoform X1"/>
    <property type="match status" value="1"/>
</dbReference>
<evidence type="ECO:0000256" key="5">
    <source>
        <dbReference type="ARBA" id="ARBA00022833"/>
    </source>
</evidence>
<dbReference type="SUPFAM" id="SSF50729">
    <property type="entry name" value="PH domain-like"/>
    <property type="match status" value="1"/>
</dbReference>
<dbReference type="CDD" id="cd08204">
    <property type="entry name" value="ArfGap"/>
    <property type="match status" value="1"/>
</dbReference>
<dbReference type="Gene3D" id="1.10.220.150">
    <property type="entry name" value="Arf GTPase activating protein"/>
    <property type="match status" value="1"/>
</dbReference>
<dbReference type="GO" id="GO:0005525">
    <property type="term" value="F:GTP binding"/>
    <property type="evidence" value="ECO:0007669"/>
    <property type="project" value="InterPro"/>
</dbReference>
<keyword evidence="5" id="KW-0862">Zinc</keyword>
<dbReference type="InterPro" id="IPR011993">
    <property type="entry name" value="PH-like_dom_sf"/>
</dbReference>
<dbReference type="InterPro" id="IPR001849">
    <property type="entry name" value="PH_domain"/>
</dbReference>
<evidence type="ECO:0008006" key="14">
    <source>
        <dbReference type="Google" id="ProtNLM"/>
    </source>
</evidence>
<dbReference type="SMART" id="SM00175">
    <property type="entry name" value="RAB"/>
    <property type="match status" value="1"/>
</dbReference>
<dbReference type="PROSITE" id="PS51419">
    <property type="entry name" value="RAB"/>
    <property type="match status" value="1"/>
</dbReference>
<dbReference type="PANTHER" id="PTHR45819">
    <property type="entry name" value="CENTAURIN-GAMMA-1A"/>
    <property type="match status" value="1"/>
</dbReference>
<evidence type="ECO:0000256" key="9">
    <source>
        <dbReference type="SAM" id="MobiDB-lite"/>
    </source>
</evidence>
<dbReference type="SUPFAM" id="SSF48403">
    <property type="entry name" value="Ankyrin repeat"/>
    <property type="match status" value="1"/>
</dbReference>
<evidence type="ECO:0000259" key="11">
    <source>
        <dbReference type="PROSITE" id="PS50115"/>
    </source>
</evidence>
<dbReference type="PROSITE" id="PS50003">
    <property type="entry name" value="PH_DOMAIN"/>
    <property type="match status" value="1"/>
</dbReference>
<evidence type="ECO:0000256" key="8">
    <source>
        <dbReference type="PROSITE-ProRule" id="PRU00288"/>
    </source>
</evidence>
<dbReference type="Pfam" id="PF12796">
    <property type="entry name" value="Ank_2"/>
    <property type="match status" value="1"/>
</dbReference>
<dbReference type="SUPFAM" id="SSF52540">
    <property type="entry name" value="P-loop containing nucleoside triphosphate hydrolases"/>
    <property type="match status" value="1"/>
</dbReference>
<dbReference type="Gene3D" id="3.40.50.300">
    <property type="entry name" value="P-loop containing nucleotide triphosphate hydrolases"/>
    <property type="match status" value="1"/>
</dbReference>
<dbReference type="SMART" id="SM00248">
    <property type="entry name" value="ANK"/>
    <property type="match status" value="2"/>
</dbReference>
<feature type="region of interest" description="Disordered" evidence="9">
    <location>
        <begin position="1"/>
        <end position="26"/>
    </location>
</feature>
<sequence>MSYRSSSNGGSGNSSSSSSNAPPTQNHQIAIRQEIQRFESVHPSIYAVYDLVDLISDPVLAQGIRDHIVAVEDSFVNSQEWTIPRTVPEIKLGILGSVSSGKSALVHRYLTGSYLQEDSPEGGRFKKEVNIEGRSYLVLIRDEGGPPEGQFSNWVDAVIFVFSVEDEKSLEDVYSYYAKMAGYRTAGIDLPVIIVGTQDAISKQRPRVITEDVAKKIQSDFKRCPYVAYYETCATYGLNVERVFLDACQRCVQHRSALFQQNGLANVVSQRPPASTPSYRALNGSSSSVVGDSMRTAQNGHSGMKPTGRQVSDTSFNNVPLFRESISNRGSENASRSHEGVISERLSFSTPTKDFALNGPLPATPETARKVRRRSNILMPKKVDEDKRLKERVEKEKDKCDGQPLGYGRPIPKKQGLLHKRSTKGLNRDWKKKYCVLFDGGRLVYYASINDYMKDPNNGKEINLHKTTVRVPGQCPTGVQRPSDCYNKSPKKTPNGVRGSTEPQSSPGDVMLTAFEILAEMDRAETFPSRTPGGGSISSACDDAVIIGNGGLPITPNGNGTPGLKKRQKRAKNGPKANDVVTEGESEYEFVIHSSDNRRWTFDASNALERDEWVRAIQEEIHNGISQQTTNAGAAKHGTQSVVDKSMVVRCIGAVSGNDRCADCQAPNPAWASLNLGITICIDCSGIHRNLGTHVSRVRSLDLDAWTPPLVKTMQMIGNRFANTVWEAKLPRKQLKPNSDPRERERFIHAKYVGKEFLADLPSRGDPLCDLLLDAVCTDDIALTVLCLCHVNNKKDVNVQMSPHDHRTTLHIACEHGNAVIAQLLLWNDANPNVRDEDGRVPLHYAQAANSTECCEILLQNGAMPLGQSPEFAEGAVHSGNSSLVSNSSSSKKQASIGVRSPASKTNSLKSSADVLEKLPASII</sequence>
<dbReference type="GO" id="GO:0008270">
    <property type="term" value="F:zinc ion binding"/>
    <property type="evidence" value="ECO:0007669"/>
    <property type="project" value="UniProtKB-KW"/>
</dbReference>
<dbReference type="InterPro" id="IPR036770">
    <property type="entry name" value="Ankyrin_rpt-contain_sf"/>
</dbReference>
<dbReference type="GO" id="GO:0005096">
    <property type="term" value="F:GTPase activator activity"/>
    <property type="evidence" value="ECO:0007669"/>
    <property type="project" value="UniProtKB-KW"/>
</dbReference>
<dbReference type="OrthoDB" id="6136903at2759"/>
<feature type="compositionally biased region" description="Basic residues" evidence="9">
    <location>
        <begin position="564"/>
        <end position="573"/>
    </location>
</feature>
<protein>
    <recommendedName>
        <fullName evidence="14">Centaurin-gamma-1A</fullName>
    </recommendedName>
</protein>
<dbReference type="PROSITE" id="PS50115">
    <property type="entry name" value="ARFGAP"/>
    <property type="match status" value="1"/>
</dbReference>
<dbReference type="FunFam" id="3.40.50.300:FF:000178">
    <property type="entry name" value="Arf-GAP with GTPase, ANK repeat and PH domain-containing protein 1"/>
    <property type="match status" value="1"/>
</dbReference>
<comment type="caution">
    <text evidence="12">The sequence shown here is derived from an EMBL/GenBank/DDBJ whole genome shotgun (WGS) entry which is preliminary data.</text>
</comment>
<keyword evidence="3" id="KW-0479">Metal-binding</keyword>
<keyword evidence="2" id="KW-0343">GTPase activation</keyword>
<dbReference type="PANTHER" id="PTHR45819:SF5">
    <property type="entry name" value="CENTAURIN-GAMMA-1A"/>
    <property type="match status" value="1"/>
</dbReference>
<feature type="region of interest" description="Disordered" evidence="9">
    <location>
        <begin position="392"/>
        <end position="414"/>
    </location>
</feature>
<proteinExistence type="inferred from homology"/>
<dbReference type="Pfam" id="PF01412">
    <property type="entry name" value="ArfGap"/>
    <property type="match status" value="1"/>
</dbReference>
<evidence type="ECO:0000313" key="12">
    <source>
        <dbReference type="EMBL" id="GAU88982.1"/>
    </source>
</evidence>